<sequence>MLPKTFSTHIIGSILTTRLGHADSGAVLFTLDISQETHFFMQGNHLIIRQNNQQDIVMLDDRLSPADAQNVLNTLTQAVMQHQKIKLRRRRIVWSLILIALVAVCGHRLLPTTPPIQTALLPSSEQPPASWLAASSVPETVQLPSREYREPAETIQPTSTAWATLANNLRDAAGRKLFTVPLTTGHSRTLYVFSDPLCQHCRDLEPTLAAMGKNVNIDVFPVTLIGKNQTAAQVIPVLCAPPEKQRALWKALLADNSPAQAPSCDIGEKALAVNDKAFAAYGFPGTPQLIADDGRPVPFSALENDEILAAFMNAGAQLKRK</sequence>
<comment type="subcellular location">
    <subcellularLocation>
        <location evidence="1">Periplasm</location>
    </subcellularLocation>
</comment>
<comment type="similarity">
    <text evidence="1">Belongs to the thioredoxin family. DsbC subfamily.</text>
</comment>
<feature type="transmembrane region" description="Helical" evidence="2">
    <location>
        <begin position="92"/>
        <end position="110"/>
    </location>
</feature>
<evidence type="ECO:0000313" key="3">
    <source>
        <dbReference type="EMBL" id="EFL91152.1"/>
    </source>
</evidence>
<keyword evidence="2" id="KW-1133">Transmembrane helix</keyword>
<dbReference type="Proteomes" id="UP000005726">
    <property type="component" value="Unassembled WGS sequence"/>
</dbReference>
<dbReference type="EMBL" id="GL379729">
    <property type="protein sequence ID" value="EFL91152.1"/>
    <property type="molecule type" value="Genomic_DNA"/>
</dbReference>
<dbReference type="InterPro" id="IPR036249">
    <property type="entry name" value="Thioredoxin-like_sf"/>
</dbReference>
<dbReference type="GO" id="GO:0042597">
    <property type="term" value="C:periplasmic space"/>
    <property type="evidence" value="ECO:0007669"/>
    <property type="project" value="UniProtKB-SubCell"/>
</dbReference>
<keyword evidence="1" id="KW-0676">Redox-active center</keyword>
<reference evidence="3" key="1">
    <citation type="journal article" date="2009" name="Environ. Microbiol.">
        <title>Dynamics of genome evolution in facultative symbionts of aphids.</title>
        <authorList>
            <person name="Degnan P.H."/>
            <person name="Leonardo T.E."/>
            <person name="Cass B.N."/>
            <person name="Hurwitz B."/>
            <person name="Stern D."/>
            <person name="Gibbs R.A."/>
            <person name="Richards S."/>
            <person name="Moran N.A."/>
        </authorList>
    </citation>
    <scope>NUCLEOTIDE SEQUENCE [LARGE SCALE GENOMIC DNA]</scope>
    <source>
        <strain evidence="3">LSR1</strain>
    </source>
</reference>
<keyword evidence="1" id="KW-0732">Signal</keyword>
<accession>E0WV15</accession>
<gene>
    <name evidence="3" type="primary">trbB</name>
    <name evidence="3" type="ORF">REG_1930</name>
</gene>
<evidence type="ECO:0000256" key="2">
    <source>
        <dbReference type="SAM" id="Phobius"/>
    </source>
</evidence>
<name>E0WV15_9ENTR</name>
<evidence type="ECO:0000256" key="1">
    <source>
        <dbReference type="RuleBase" id="RU364038"/>
    </source>
</evidence>
<keyword evidence="2" id="KW-0812">Transmembrane</keyword>
<dbReference type="eggNOG" id="COG1651">
    <property type="taxonomic scope" value="Bacteria"/>
</dbReference>
<dbReference type="Gene3D" id="3.40.30.10">
    <property type="entry name" value="Glutaredoxin"/>
    <property type="match status" value="1"/>
</dbReference>
<keyword evidence="4" id="KW-1185">Reference proteome</keyword>
<protein>
    <recommendedName>
        <fullName evidence="1">Thiol:disulfide interchange protein</fullName>
    </recommendedName>
</protein>
<comment type="function">
    <text evidence="1">Required for disulfide bond formation in some periplasmic proteins. Acts by transferring its disulfide bond to other proteins and is reduced in the process.</text>
</comment>
<dbReference type="RefSeq" id="WP_006705556.1">
    <property type="nucleotide sequence ID" value="NZ_CAWLGB010000141.1"/>
</dbReference>
<dbReference type="SUPFAM" id="SSF52833">
    <property type="entry name" value="Thioredoxin-like"/>
    <property type="match status" value="1"/>
</dbReference>
<organism evidence="3 4">
    <name type="scientific">Candidatus Regiella insecticola LSR1</name>
    <dbReference type="NCBI Taxonomy" id="663321"/>
    <lineage>
        <taxon>Bacteria</taxon>
        <taxon>Pseudomonadati</taxon>
        <taxon>Pseudomonadota</taxon>
        <taxon>Gammaproteobacteria</taxon>
        <taxon>Enterobacterales</taxon>
        <taxon>Enterobacteriaceae</taxon>
        <taxon>aphid secondary symbionts</taxon>
        <taxon>Candidatus Regiella</taxon>
    </lineage>
</organism>
<proteinExistence type="inferred from homology"/>
<evidence type="ECO:0000313" key="4">
    <source>
        <dbReference type="Proteomes" id="UP000005726"/>
    </source>
</evidence>
<dbReference type="InterPro" id="IPR033954">
    <property type="entry name" value="DiS-bond_Isoase_DsbC/G"/>
</dbReference>
<dbReference type="CDD" id="cd03020">
    <property type="entry name" value="DsbA_DsbC_DsbG"/>
    <property type="match status" value="1"/>
</dbReference>
<keyword evidence="2" id="KW-0472">Membrane</keyword>
<dbReference type="HOGENOM" id="CLU_057292_0_0_6"/>
<keyword evidence="1" id="KW-0574">Periplasm</keyword>
<dbReference type="AlphaFoldDB" id="E0WV15"/>